<proteinExistence type="predicted"/>
<name>A0AAE0M7W4_9PEZI</name>
<sequence>MPCFLWFGQGSVSPTGVMETRRKETSFKQVRIAPLPSAVSPPGRLWRCRCTINPPSYSIRRHLQMLVALLWPELVPLVSVALAIYFRSPEGTTIVSLVSQHPNAIVRPRCLVSRTSFLPVLSDGTRVRARLYPLCWLRERDACSVNTITRRTGSSRLHMEGCHLGCIMASFGVCSCAIAVRLRINAGIAVQIYGIPCYRSCSLLRRFHHERHTGITKERKDVAIQISVFGPLLGAQDPPCIGMRSTDVNILPSSRIMVGSSLSISKHCSEKLSSN</sequence>
<accession>A0AAE0M7W4</accession>
<dbReference type="AlphaFoldDB" id="A0AAE0M7W4"/>
<dbReference type="EMBL" id="JAUEDM010000003">
    <property type="protein sequence ID" value="KAK3322771.1"/>
    <property type="molecule type" value="Genomic_DNA"/>
</dbReference>
<keyword evidence="2" id="KW-1185">Reference proteome</keyword>
<dbReference type="Proteomes" id="UP001283341">
    <property type="component" value="Unassembled WGS sequence"/>
</dbReference>
<evidence type="ECO:0000313" key="2">
    <source>
        <dbReference type="Proteomes" id="UP001283341"/>
    </source>
</evidence>
<protein>
    <submittedName>
        <fullName evidence="1">Uncharacterized protein</fullName>
    </submittedName>
</protein>
<comment type="caution">
    <text evidence="1">The sequence shown here is derived from an EMBL/GenBank/DDBJ whole genome shotgun (WGS) entry which is preliminary data.</text>
</comment>
<organism evidence="1 2">
    <name type="scientific">Apodospora peruviana</name>
    <dbReference type="NCBI Taxonomy" id="516989"/>
    <lineage>
        <taxon>Eukaryota</taxon>
        <taxon>Fungi</taxon>
        <taxon>Dikarya</taxon>
        <taxon>Ascomycota</taxon>
        <taxon>Pezizomycotina</taxon>
        <taxon>Sordariomycetes</taxon>
        <taxon>Sordariomycetidae</taxon>
        <taxon>Sordariales</taxon>
        <taxon>Lasiosphaeriaceae</taxon>
        <taxon>Apodospora</taxon>
    </lineage>
</organism>
<evidence type="ECO:0000313" key="1">
    <source>
        <dbReference type="EMBL" id="KAK3322771.1"/>
    </source>
</evidence>
<gene>
    <name evidence="1" type="ORF">B0H66DRAFT_214614</name>
</gene>
<reference evidence="1" key="2">
    <citation type="submission" date="2023-06" db="EMBL/GenBank/DDBJ databases">
        <authorList>
            <consortium name="Lawrence Berkeley National Laboratory"/>
            <person name="Haridas S."/>
            <person name="Hensen N."/>
            <person name="Bonometti L."/>
            <person name="Westerberg I."/>
            <person name="Brannstrom I.O."/>
            <person name="Guillou S."/>
            <person name="Cros-Aarteil S."/>
            <person name="Calhoun S."/>
            <person name="Kuo A."/>
            <person name="Mondo S."/>
            <person name="Pangilinan J."/>
            <person name="Riley R."/>
            <person name="Labutti K."/>
            <person name="Andreopoulos B."/>
            <person name="Lipzen A."/>
            <person name="Chen C."/>
            <person name="Yanf M."/>
            <person name="Daum C."/>
            <person name="Ng V."/>
            <person name="Clum A."/>
            <person name="Steindorff A."/>
            <person name="Ohm R."/>
            <person name="Martin F."/>
            <person name="Silar P."/>
            <person name="Natvig D."/>
            <person name="Lalanne C."/>
            <person name="Gautier V."/>
            <person name="Ament-Velasquez S.L."/>
            <person name="Kruys A."/>
            <person name="Hutchinson M.I."/>
            <person name="Powell A.J."/>
            <person name="Barry K."/>
            <person name="Miller A.N."/>
            <person name="Grigoriev I.V."/>
            <person name="Debuchy R."/>
            <person name="Gladieux P."/>
            <person name="Thoren M.H."/>
            <person name="Johannesson H."/>
        </authorList>
    </citation>
    <scope>NUCLEOTIDE SEQUENCE</scope>
    <source>
        <strain evidence="1">CBS 118394</strain>
    </source>
</reference>
<reference evidence="1" key="1">
    <citation type="journal article" date="2023" name="Mol. Phylogenet. Evol.">
        <title>Genome-scale phylogeny and comparative genomics of the fungal order Sordariales.</title>
        <authorList>
            <person name="Hensen N."/>
            <person name="Bonometti L."/>
            <person name="Westerberg I."/>
            <person name="Brannstrom I.O."/>
            <person name="Guillou S."/>
            <person name="Cros-Aarteil S."/>
            <person name="Calhoun S."/>
            <person name="Haridas S."/>
            <person name="Kuo A."/>
            <person name="Mondo S."/>
            <person name="Pangilinan J."/>
            <person name="Riley R."/>
            <person name="LaButti K."/>
            <person name="Andreopoulos B."/>
            <person name="Lipzen A."/>
            <person name="Chen C."/>
            <person name="Yan M."/>
            <person name="Daum C."/>
            <person name="Ng V."/>
            <person name="Clum A."/>
            <person name="Steindorff A."/>
            <person name="Ohm R.A."/>
            <person name="Martin F."/>
            <person name="Silar P."/>
            <person name="Natvig D.O."/>
            <person name="Lalanne C."/>
            <person name="Gautier V."/>
            <person name="Ament-Velasquez S.L."/>
            <person name="Kruys A."/>
            <person name="Hutchinson M.I."/>
            <person name="Powell A.J."/>
            <person name="Barry K."/>
            <person name="Miller A.N."/>
            <person name="Grigoriev I.V."/>
            <person name="Debuchy R."/>
            <person name="Gladieux P."/>
            <person name="Hiltunen Thoren M."/>
            <person name="Johannesson H."/>
        </authorList>
    </citation>
    <scope>NUCLEOTIDE SEQUENCE</scope>
    <source>
        <strain evidence="1">CBS 118394</strain>
    </source>
</reference>